<name>A0A2T2NN39_CORCC</name>
<organism evidence="2 3">
    <name type="scientific">Corynespora cassiicola Philippines</name>
    <dbReference type="NCBI Taxonomy" id="1448308"/>
    <lineage>
        <taxon>Eukaryota</taxon>
        <taxon>Fungi</taxon>
        <taxon>Dikarya</taxon>
        <taxon>Ascomycota</taxon>
        <taxon>Pezizomycotina</taxon>
        <taxon>Dothideomycetes</taxon>
        <taxon>Pleosporomycetidae</taxon>
        <taxon>Pleosporales</taxon>
        <taxon>Corynesporascaceae</taxon>
        <taxon>Corynespora</taxon>
    </lineage>
</organism>
<dbReference type="Proteomes" id="UP000240883">
    <property type="component" value="Unassembled WGS sequence"/>
</dbReference>
<keyword evidence="3" id="KW-1185">Reference proteome</keyword>
<proteinExistence type="predicted"/>
<dbReference type="AlphaFoldDB" id="A0A2T2NN39"/>
<feature type="compositionally biased region" description="Gly residues" evidence="1">
    <location>
        <begin position="103"/>
        <end position="112"/>
    </location>
</feature>
<gene>
    <name evidence="2" type="ORF">BS50DRAFT_573597</name>
</gene>
<evidence type="ECO:0000313" key="3">
    <source>
        <dbReference type="Proteomes" id="UP000240883"/>
    </source>
</evidence>
<evidence type="ECO:0000256" key="1">
    <source>
        <dbReference type="SAM" id="MobiDB-lite"/>
    </source>
</evidence>
<feature type="compositionally biased region" description="Basic and acidic residues" evidence="1">
    <location>
        <begin position="135"/>
        <end position="155"/>
    </location>
</feature>
<feature type="region of interest" description="Disordered" evidence="1">
    <location>
        <begin position="128"/>
        <end position="183"/>
    </location>
</feature>
<dbReference type="EMBL" id="KZ678135">
    <property type="protein sequence ID" value="PSN66800.1"/>
    <property type="molecule type" value="Genomic_DNA"/>
</dbReference>
<sequence>MHAHALPCLRIPRPALHCTALPCASTRPPARSLARTASFRLLGAAPLTLRSAQLFSLVSAHAAPPIHLRGWSGRAGPGWWCAQGRAGQGRAGQGRARKETRWRGGGHGGNGAEGRRSLHVAYLVAGGQAGGHGRGASERASEGWMDGWHKQHGGEAKGSSSRSSSSYLPMQSSSQSQKNKLSS</sequence>
<protein>
    <submittedName>
        <fullName evidence="2">Uncharacterized protein</fullName>
    </submittedName>
</protein>
<accession>A0A2T2NN39</accession>
<reference evidence="2 3" key="1">
    <citation type="journal article" date="2018" name="Front. Microbiol.">
        <title>Genome-Wide Analysis of Corynespora cassiicola Leaf Fall Disease Putative Effectors.</title>
        <authorList>
            <person name="Lopez D."/>
            <person name="Ribeiro S."/>
            <person name="Label P."/>
            <person name="Fumanal B."/>
            <person name="Venisse J.S."/>
            <person name="Kohler A."/>
            <person name="de Oliveira R.R."/>
            <person name="Labutti K."/>
            <person name="Lipzen A."/>
            <person name="Lail K."/>
            <person name="Bauer D."/>
            <person name="Ohm R.A."/>
            <person name="Barry K.W."/>
            <person name="Spatafora J."/>
            <person name="Grigoriev I.V."/>
            <person name="Martin F.M."/>
            <person name="Pujade-Renaud V."/>
        </authorList>
    </citation>
    <scope>NUCLEOTIDE SEQUENCE [LARGE SCALE GENOMIC DNA]</scope>
    <source>
        <strain evidence="2 3">Philippines</strain>
    </source>
</reference>
<evidence type="ECO:0000313" key="2">
    <source>
        <dbReference type="EMBL" id="PSN66800.1"/>
    </source>
</evidence>
<feature type="region of interest" description="Disordered" evidence="1">
    <location>
        <begin position="85"/>
        <end position="114"/>
    </location>
</feature>
<feature type="compositionally biased region" description="Low complexity" evidence="1">
    <location>
        <begin position="159"/>
        <end position="183"/>
    </location>
</feature>